<name>A0A7M2SV53_9ACTN</name>
<evidence type="ECO:0000313" key="1">
    <source>
        <dbReference type="EMBL" id="QOV40236.1"/>
    </source>
</evidence>
<proteinExistence type="predicted"/>
<dbReference type="KEGG" id="sfeu:IM697_18620"/>
<evidence type="ECO:0000313" key="2">
    <source>
        <dbReference type="Proteomes" id="UP000594205"/>
    </source>
</evidence>
<gene>
    <name evidence="1" type="ORF">IM697_18620</name>
</gene>
<reference evidence="1 2" key="1">
    <citation type="submission" date="2020-10" db="EMBL/GenBank/DDBJ databases">
        <title>Streptomyces ferrugineus complate genome analysis.</title>
        <authorList>
            <person name="Anwar N."/>
        </authorList>
    </citation>
    <scope>NUCLEOTIDE SEQUENCE [LARGE SCALE GENOMIC DNA]</scope>
    <source>
        <strain evidence="1 2">CCTCC AA2014009</strain>
    </source>
</reference>
<organism evidence="1 2">
    <name type="scientific">Streptomyces ferrugineus</name>
    <dbReference type="NCBI Taxonomy" id="1413221"/>
    <lineage>
        <taxon>Bacteria</taxon>
        <taxon>Bacillati</taxon>
        <taxon>Actinomycetota</taxon>
        <taxon>Actinomycetes</taxon>
        <taxon>Kitasatosporales</taxon>
        <taxon>Streptomycetaceae</taxon>
        <taxon>Streptomyces</taxon>
    </lineage>
</organism>
<dbReference type="RefSeq" id="WP_194048823.1">
    <property type="nucleotide sequence ID" value="NZ_CP063373.1"/>
</dbReference>
<accession>A0A7M2SV53</accession>
<protein>
    <submittedName>
        <fullName evidence="1">Uncharacterized protein</fullName>
    </submittedName>
</protein>
<keyword evidence="2" id="KW-1185">Reference proteome</keyword>
<dbReference type="AlphaFoldDB" id="A0A7M2SV53"/>
<dbReference type="EMBL" id="CP063373">
    <property type="protein sequence ID" value="QOV40236.1"/>
    <property type="molecule type" value="Genomic_DNA"/>
</dbReference>
<dbReference type="Proteomes" id="UP000594205">
    <property type="component" value="Chromosome"/>
</dbReference>
<sequence length="105" mass="11332">MAGEHAEGRTLVCPWWDDGRGGRYLVPGCHARVENPDIEVCHCLTIEQQLQAAHRQNAAAGRALRGQQAWHDAIVRAVYDHSDGIAIMKAAANLSEHGSGRGVAP</sequence>